<dbReference type="Pfam" id="PF24996">
    <property type="entry name" value="NANM"/>
    <property type="match status" value="1"/>
</dbReference>
<evidence type="ECO:0000313" key="5">
    <source>
        <dbReference type="EMBL" id="OAM97321.1"/>
    </source>
</evidence>
<dbReference type="InterPro" id="IPR056734">
    <property type="entry name" value="NANM"/>
</dbReference>
<comment type="caution">
    <text evidence="5">The sequence shown here is derived from an EMBL/GenBank/DDBJ whole genome shotgun (WGS) entry which is preliminary data.</text>
</comment>
<dbReference type="NCBIfam" id="TIGR03547">
    <property type="entry name" value="muta_rot_YjhT"/>
    <property type="match status" value="1"/>
</dbReference>
<dbReference type="Gene3D" id="2.120.10.80">
    <property type="entry name" value="Kelch-type beta propeller"/>
    <property type="match status" value="2"/>
</dbReference>
<dbReference type="Proteomes" id="UP001150001">
    <property type="component" value="Unassembled WGS sequence"/>
</dbReference>
<dbReference type="NCBIfam" id="NF010730">
    <property type="entry name" value="PRK14131.1"/>
    <property type="match status" value="1"/>
</dbReference>
<dbReference type="AlphaFoldDB" id="A0A178J5Z4"/>
<gene>
    <name evidence="5" type="ORF">AZ468_17375</name>
    <name evidence="4" type="ORF">OPW20_08065</name>
</gene>
<evidence type="ECO:0000313" key="4">
    <source>
        <dbReference type="EMBL" id="MDC5740020.1"/>
    </source>
</evidence>
<dbReference type="GeneID" id="78077492"/>
<dbReference type="PANTHER" id="PTHR23244:SF471">
    <property type="entry name" value="GUANINE NUCLEOTIDE-BINDING PROTEIN SUBUNIT BETA 1-RELATED"/>
    <property type="match status" value="1"/>
</dbReference>
<dbReference type="InterPro" id="IPR015915">
    <property type="entry name" value="Kelch-typ_b-propeller"/>
</dbReference>
<name>A0A178J5Z4_9VIBR</name>
<evidence type="ECO:0000313" key="7">
    <source>
        <dbReference type="Proteomes" id="UP001150001"/>
    </source>
</evidence>
<dbReference type="InterPro" id="IPR019936">
    <property type="entry name" value="NanM_proteobact"/>
</dbReference>
<dbReference type="SUPFAM" id="SSF117281">
    <property type="entry name" value="Kelch motif"/>
    <property type="match status" value="1"/>
</dbReference>
<proteinExistence type="predicted"/>
<protein>
    <submittedName>
        <fullName evidence="4">N-acetylneuraminate epimerase</fullName>
    </submittedName>
    <submittedName>
        <fullName evidence="5">N-acetylneuraminic acid mutarotase</fullName>
    </submittedName>
</protein>
<evidence type="ECO:0000256" key="2">
    <source>
        <dbReference type="ARBA" id="ARBA00022737"/>
    </source>
</evidence>
<evidence type="ECO:0000313" key="6">
    <source>
        <dbReference type="Proteomes" id="UP000094761"/>
    </source>
</evidence>
<keyword evidence="1" id="KW-0880">Kelch repeat</keyword>
<sequence length="385" mass="41361">MMNKTKRLHAPLLAASLVLSLNVFGASQWPDLPVGIKSGIGAQVGDKVFVGLGSAGQDFYMLDLSNLDKGWQKRAEFLGPSRSGATASVIGNEIYVFGGSGKVKPTDAAPILFDTVYRYNLETNTWAQANTTSPVGLLGAASYSPDGKQVVFFGGYSKQYFDQYLHDVLTTDKQAEPQAWQKIVDEYMGMKPEDYKWNRHVLSYKPETGTWSDLGLSPYLPNCGSALVAEGDKAVLISGEIKPGLRTSEVKTYQFGKTQPWQSQHALPAPTKGSVQEGVAGAFAGESNGVVIVAGGANFHGAKSAFESGKMFAHDGYSKAFNPEMYVQQQGLWKQVNGLPQGLAYGTSYSTAQGVLIAGGEKSDRSASKNVYMLAWNGSSVDVMD</sequence>
<dbReference type="EMBL" id="JAPFIT010000012">
    <property type="protein sequence ID" value="MDC5740020.1"/>
    <property type="molecule type" value="Genomic_DNA"/>
</dbReference>
<reference evidence="5 6" key="1">
    <citation type="submission" date="2016-03" db="EMBL/GenBank/DDBJ databases">
        <title>Draft genome sequence of the Vibrio tubiashii subs. europaeus.</title>
        <authorList>
            <person name="Spinard E."/>
            <person name="Dubert J."/>
            <person name="Nelson D.R."/>
            <person name="Barja J.L."/>
        </authorList>
    </citation>
    <scope>NUCLEOTIDE SEQUENCE [LARGE SCALE GENOMIC DNA]</scope>
    <source>
        <strain evidence="6">PP-638</strain>
        <strain evidence="5">PP2-638</strain>
    </source>
</reference>
<dbReference type="Proteomes" id="UP000094761">
    <property type="component" value="Unassembled WGS sequence"/>
</dbReference>
<keyword evidence="7" id="KW-1185">Reference proteome</keyword>
<keyword evidence="3" id="KW-0732">Signal</keyword>
<reference evidence="4" key="2">
    <citation type="submission" date="2022-11" db="EMBL/GenBank/DDBJ databases">
        <title>Role of the vibriolysin VemA secreted by the emergent pathogen Vibrio europaeus in the colonization of Manila clam mucus.</title>
        <authorList>
            <person name="Martinez C."/>
            <person name="Rodriguez S."/>
            <person name="Vences A."/>
            <person name="Barja J.L."/>
            <person name="Toranzo A.E."/>
            <person name="Dubert J."/>
        </authorList>
    </citation>
    <scope>NUCLEOTIDE SEQUENCE</scope>
    <source>
        <strain evidence="4">3454</strain>
    </source>
</reference>
<accession>A0A178J5Z4</accession>
<feature type="chain" id="PRO_5044550429" evidence="3">
    <location>
        <begin position="26"/>
        <end position="385"/>
    </location>
</feature>
<dbReference type="RefSeq" id="WP_069668522.1">
    <property type="nucleotide sequence ID" value="NZ_JAPFIM010000015.1"/>
</dbReference>
<keyword evidence="2" id="KW-0677">Repeat</keyword>
<feature type="signal peptide" evidence="3">
    <location>
        <begin position="1"/>
        <end position="25"/>
    </location>
</feature>
<dbReference type="OrthoDB" id="198899at2"/>
<evidence type="ECO:0000256" key="1">
    <source>
        <dbReference type="ARBA" id="ARBA00022441"/>
    </source>
</evidence>
<dbReference type="EMBL" id="LUAX01000007">
    <property type="protein sequence ID" value="OAM97321.1"/>
    <property type="molecule type" value="Genomic_DNA"/>
</dbReference>
<dbReference type="PANTHER" id="PTHR23244">
    <property type="entry name" value="KELCH REPEAT DOMAIN"/>
    <property type="match status" value="1"/>
</dbReference>
<organism evidence="5 6">
    <name type="scientific">Vibrio europaeus</name>
    <dbReference type="NCBI Taxonomy" id="300876"/>
    <lineage>
        <taxon>Bacteria</taxon>
        <taxon>Pseudomonadati</taxon>
        <taxon>Pseudomonadota</taxon>
        <taxon>Gammaproteobacteria</taxon>
        <taxon>Vibrionales</taxon>
        <taxon>Vibrionaceae</taxon>
        <taxon>Vibrio</taxon>
        <taxon>Vibrio oreintalis group</taxon>
    </lineage>
</organism>
<evidence type="ECO:0000256" key="3">
    <source>
        <dbReference type="SAM" id="SignalP"/>
    </source>
</evidence>